<gene>
    <name evidence="2" type="ORF">ACA1_301430</name>
</gene>
<keyword evidence="1" id="KW-1133">Transmembrane helix</keyword>
<protein>
    <submittedName>
        <fullName evidence="2">Uncharacterized protein</fullName>
    </submittedName>
</protein>
<dbReference type="KEGG" id="acan:ACA1_301430"/>
<accession>L8GLS5</accession>
<feature type="transmembrane region" description="Helical" evidence="1">
    <location>
        <begin position="197"/>
        <end position="219"/>
    </location>
</feature>
<keyword evidence="1" id="KW-0812">Transmembrane</keyword>
<dbReference type="Proteomes" id="UP000011083">
    <property type="component" value="Unassembled WGS sequence"/>
</dbReference>
<dbReference type="RefSeq" id="XP_004335154.1">
    <property type="nucleotide sequence ID" value="XM_004335106.1"/>
</dbReference>
<name>L8GLS5_ACACF</name>
<dbReference type="VEuPathDB" id="AmoebaDB:ACA1_301430"/>
<keyword evidence="3" id="KW-1185">Reference proteome</keyword>
<proteinExistence type="predicted"/>
<evidence type="ECO:0000256" key="1">
    <source>
        <dbReference type="SAM" id="Phobius"/>
    </source>
</evidence>
<reference evidence="2 3" key="1">
    <citation type="journal article" date="2013" name="Genome Biol.">
        <title>Genome of Acanthamoeba castellanii highlights extensive lateral gene transfer and early evolution of tyrosine kinase signaling.</title>
        <authorList>
            <person name="Clarke M."/>
            <person name="Lohan A.J."/>
            <person name="Liu B."/>
            <person name="Lagkouvardos I."/>
            <person name="Roy S."/>
            <person name="Zafar N."/>
            <person name="Bertelli C."/>
            <person name="Schilde C."/>
            <person name="Kianianmomeni A."/>
            <person name="Burglin T.R."/>
            <person name="Frech C."/>
            <person name="Turcotte B."/>
            <person name="Kopec K.O."/>
            <person name="Synnott J.M."/>
            <person name="Choo C."/>
            <person name="Paponov I."/>
            <person name="Finkler A."/>
            <person name="Soon Heng Tan C."/>
            <person name="Hutchins A.P."/>
            <person name="Weinmeier T."/>
            <person name="Rattei T."/>
            <person name="Chu J.S."/>
            <person name="Gimenez G."/>
            <person name="Irimia M."/>
            <person name="Rigden D.J."/>
            <person name="Fitzpatrick D.A."/>
            <person name="Lorenzo-Morales J."/>
            <person name="Bateman A."/>
            <person name="Chiu C.H."/>
            <person name="Tang P."/>
            <person name="Hegemann P."/>
            <person name="Fromm H."/>
            <person name="Raoult D."/>
            <person name="Greub G."/>
            <person name="Miranda-Saavedra D."/>
            <person name="Chen N."/>
            <person name="Nash P."/>
            <person name="Ginger M.L."/>
            <person name="Horn M."/>
            <person name="Schaap P."/>
            <person name="Caler L."/>
            <person name="Loftus B."/>
        </authorList>
    </citation>
    <scope>NUCLEOTIDE SEQUENCE [LARGE SCALE GENOMIC DNA]</scope>
    <source>
        <strain evidence="2 3">Neff</strain>
    </source>
</reference>
<organism evidence="2 3">
    <name type="scientific">Acanthamoeba castellanii (strain ATCC 30010 / Neff)</name>
    <dbReference type="NCBI Taxonomy" id="1257118"/>
    <lineage>
        <taxon>Eukaryota</taxon>
        <taxon>Amoebozoa</taxon>
        <taxon>Discosea</taxon>
        <taxon>Longamoebia</taxon>
        <taxon>Centramoebida</taxon>
        <taxon>Acanthamoebidae</taxon>
        <taxon>Acanthamoeba</taxon>
    </lineage>
</organism>
<dbReference type="EMBL" id="KB008101">
    <property type="protein sequence ID" value="ELR13141.1"/>
    <property type="molecule type" value="Genomic_DNA"/>
</dbReference>
<evidence type="ECO:0000313" key="3">
    <source>
        <dbReference type="Proteomes" id="UP000011083"/>
    </source>
</evidence>
<feature type="transmembrane region" description="Helical" evidence="1">
    <location>
        <begin position="171"/>
        <end position="191"/>
    </location>
</feature>
<dbReference type="GeneID" id="14913671"/>
<evidence type="ECO:0000313" key="2">
    <source>
        <dbReference type="EMBL" id="ELR13141.1"/>
    </source>
</evidence>
<dbReference type="AlphaFoldDB" id="L8GLS5"/>
<sequence length="253" mass="27584">MNCTQQDSSAMSIYVKQRHCSNQNIDIHNISMESSGSFNVKCAQSNSSKNEIQQQVTNQLVNTTAAIIGSLGIGATGAAAITNSAVNVVMSITNSYSLDCTMKVTTSKGIYTDQDSGDKCDSQNITISYINFSDLTEGISQCIQKNENVNNAKQALINTIQNEAMAKVKGVMGLILMIVLIIVIAISAGTYSGEKLLMSPVFMGSIFAVVLIYSSITWLKEWFPFNKKDDNKYRPPMNIVPIYPPNKVVPVKK</sequence>
<keyword evidence="1" id="KW-0472">Membrane</keyword>